<dbReference type="InterPro" id="IPR011009">
    <property type="entry name" value="Kinase-like_dom_sf"/>
</dbReference>
<dbReference type="Proteomes" id="UP000595140">
    <property type="component" value="Unassembled WGS sequence"/>
</dbReference>
<sequence length="247" mass="28521">MATQRSDVHVQIHIMEAAAKLKEFGFTDLIVNLYKSSLGLLLLLLVNGDDAATSCDNRRPWPLAKMERELTVTRLVCKKTDHIFCCFIQFIYKSIFRKIHAFCFWHILVVVYDGMSVATQLGSLFIWFHERRFSSAGGIKPEGIMIDNNFNIKVFDFGFLARVREEDNVVPTCYPVSLYAPDETVCSDHRSMFRGEPWLLILQCCRYSDFKFAEVNWIDHEDPPPGMEDIIANDMMGATRVRRVHLN</sequence>
<keyword evidence="3" id="KW-1185">Reference proteome</keyword>
<keyword evidence="1" id="KW-0472">Membrane</keyword>
<evidence type="ECO:0008006" key="4">
    <source>
        <dbReference type="Google" id="ProtNLM"/>
    </source>
</evidence>
<keyword evidence="1" id="KW-0812">Transmembrane</keyword>
<organism evidence="2 3">
    <name type="scientific">Cuscuta campestris</name>
    <dbReference type="NCBI Taxonomy" id="132261"/>
    <lineage>
        <taxon>Eukaryota</taxon>
        <taxon>Viridiplantae</taxon>
        <taxon>Streptophyta</taxon>
        <taxon>Embryophyta</taxon>
        <taxon>Tracheophyta</taxon>
        <taxon>Spermatophyta</taxon>
        <taxon>Magnoliopsida</taxon>
        <taxon>eudicotyledons</taxon>
        <taxon>Gunneridae</taxon>
        <taxon>Pentapetalae</taxon>
        <taxon>asterids</taxon>
        <taxon>lamiids</taxon>
        <taxon>Solanales</taxon>
        <taxon>Convolvulaceae</taxon>
        <taxon>Cuscuteae</taxon>
        <taxon>Cuscuta</taxon>
        <taxon>Cuscuta subgen. Grammica</taxon>
        <taxon>Cuscuta sect. Cleistogrammica</taxon>
    </lineage>
</organism>
<evidence type="ECO:0000256" key="1">
    <source>
        <dbReference type="SAM" id="Phobius"/>
    </source>
</evidence>
<name>A0A484N8X8_9ASTE</name>
<dbReference type="SUPFAM" id="SSF56112">
    <property type="entry name" value="Protein kinase-like (PK-like)"/>
    <property type="match status" value="1"/>
</dbReference>
<reference evidence="2 3" key="1">
    <citation type="submission" date="2018-04" db="EMBL/GenBank/DDBJ databases">
        <authorList>
            <person name="Vogel A."/>
        </authorList>
    </citation>
    <scope>NUCLEOTIDE SEQUENCE [LARGE SCALE GENOMIC DNA]</scope>
</reference>
<gene>
    <name evidence="2" type="ORF">CCAM_LOCUS38793</name>
</gene>
<dbReference type="OrthoDB" id="1300456at2759"/>
<keyword evidence="1" id="KW-1133">Transmembrane helix</keyword>
<feature type="transmembrane region" description="Helical" evidence="1">
    <location>
        <begin position="102"/>
        <end position="128"/>
    </location>
</feature>
<evidence type="ECO:0000313" key="2">
    <source>
        <dbReference type="EMBL" id="VFQ97017.1"/>
    </source>
</evidence>
<evidence type="ECO:0000313" key="3">
    <source>
        <dbReference type="Proteomes" id="UP000595140"/>
    </source>
</evidence>
<dbReference type="EMBL" id="OOIL02006272">
    <property type="protein sequence ID" value="VFQ97017.1"/>
    <property type="molecule type" value="Genomic_DNA"/>
</dbReference>
<dbReference type="AlphaFoldDB" id="A0A484N8X8"/>
<protein>
    <recommendedName>
        <fullName evidence="4">Protein kinase domain-containing protein</fullName>
    </recommendedName>
</protein>
<accession>A0A484N8X8</accession>
<proteinExistence type="predicted"/>